<evidence type="ECO:0000256" key="1">
    <source>
        <dbReference type="SAM" id="MobiDB-lite"/>
    </source>
</evidence>
<feature type="region of interest" description="Disordered" evidence="1">
    <location>
        <begin position="48"/>
        <end position="72"/>
    </location>
</feature>
<reference evidence="2 3" key="1">
    <citation type="journal article" date="2014" name="Nature">
        <title>An environmental bacterial taxon with a large and distinct metabolic repertoire.</title>
        <authorList>
            <person name="Wilson M.C."/>
            <person name="Mori T."/>
            <person name="Ruckert C."/>
            <person name="Uria A.R."/>
            <person name="Helf M.J."/>
            <person name="Takada K."/>
            <person name="Gernert C."/>
            <person name="Steffens U.A."/>
            <person name="Heycke N."/>
            <person name="Schmitt S."/>
            <person name="Rinke C."/>
            <person name="Helfrich E.J."/>
            <person name="Brachmann A.O."/>
            <person name="Gurgui C."/>
            <person name="Wakimoto T."/>
            <person name="Kracht M."/>
            <person name="Crusemann M."/>
            <person name="Hentschel U."/>
            <person name="Abe I."/>
            <person name="Matsunaga S."/>
            <person name="Kalinowski J."/>
            <person name="Takeyama H."/>
            <person name="Piel J."/>
        </authorList>
    </citation>
    <scope>NUCLEOTIDE SEQUENCE [LARGE SCALE GENOMIC DNA]</scope>
    <source>
        <strain evidence="3">TSY1</strain>
    </source>
</reference>
<accession>W4LC11</accession>
<proteinExistence type="predicted"/>
<name>W4LC11_ENTF1</name>
<evidence type="ECO:0000313" key="2">
    <source>
        <dbReference type="EMBL" id="ETW95527.1"/>
    </source>
</evidence>
<dbReference type="HOGENOM" id="CLU_168103_0_0_7"/>
<gene>
    <name evidence="2" type="ORF">ETSY1_30250</name>
</gene>
<dbReference type="AlphaFoldDB" id="W4LC11"/>
<protein>
    <submittedName>
        <fullName evidence="2">Uncharacterized protein</fullName>
    </submittedName>
</protein>
<evidence type="ECO:0000313" key="3">
    <source>
        <dbReference type="Proteomes" id="UP000019141"/>
    </source>
</evidence>
<sequence length="117" mass="13171">METSHIELTPEQKDVLASLAQETGETASSLIDKVLDELQERLRATRMHEREAAEPSPAANVQRTASEVKEEVNKNAPSVLDIFRETWKAIPEEELAAMPEDGAEQVDHYIYGTPKRR</sequence>
<organism evidence="2 3">
    <name type="scientific">Entotheonella factor</name>
    <dbReference type="NCBI Taxonomy" id="1429438"/>
    <lineage>
        <taxon>Bacteria</taxon>
        <taxon>Pseudomonadati</taxon>
        <taxon>Nitrospinota/Tectimicrobiota group</taxon>
        <taxon>Candidatus Tectimicrobiota</taxon>
        <taxon>Candidatus Entotheonellia</taxon>
        <taxon>Candidatus Entotheonellales</taxon>
        <taxon>Candidatus Entotheonellaceae</taxon>
        <taxon>Candidatus Entotheonella</taxon>
    </lineage>
</organism>
<dbReference type="EMBL" id="AZHW01000906">
    <property type="protein sequence ID" value="ETW95527.1"/>
    <property type="molecule type" value="Genomic_DNA"/>
</dbReference>
<keyword evidence="3" id="KW-1185">Reference proteome</keyword>
<dbReference type="Proteomes" id="UP000019141">
    <property type="component" value="Unassembled WGS sequence"/>
</dbReference>
<comment type="caution">
    <text evidence="2">The sequence shown here is derived from an EMBL/GenBank/DDBJ whole genome shotgun (WGS) entry which is preliminary data.</text>
</comment>